<dbReference type="InterPro" id="IPR023607">
    <property type="entry name" value="Exodeoxyribonuclease_I"/>
</dbReference>
<name>A0ABV6BC70_9GAMM</name>
<keyword evidence="11" id="KW-0238">DNA-binding</keyword>
<feature type="domain" description="ExoI C-terminal" evidence="16">
    <location>
        <begin position="356"/>
        <end position="477"/>
    </location>
</feature>
<evidence type="ECO:0000256" key="14">
    <source>
        <dbReference type="PIRNR" id="PIRNR000977"/>
    </source>
</evidence>
<keyword evidence="12 14" id="KW-0234">DNA repair</keyword>
<organism evidence="17 18">
    <name type="scientific">Rheinheimera tilapiae</name>
    <dbReference type="NCBI Taxonomy" id="875043"/>
    <lineage>
        <taxon>Bacteria</taxon>
        <taxon>Pseudomonadati</taxon>
        <taxon>Pseudomonadota</taxon>
        <taxon>Gammaproteobacteria</taxon>
        <taxon>Chromatiales</taxon>
        <taxon>Chromatiaceae</taxon>
        <taxon>Rheinheimera</taxon>
    </lineage>
</organism>
<dbReference type="GO" id="GO:0008310">
    <property type="term" value="F:single-stranded DNA 3'-5' DNA exonuclease activity"/>
    <property type="evidence" value="ECO:0007669"/>
    <property type="project" value="UniProtKB-EC"/>
</dbReference>
<dbReference type="InterPro" id="IPR036397">
    <property type="entry name" value="RNaseH_sf"/>
</dbReference>
<keyword evidence="10" id="KW-0460">Magnesium</keyword>
<evidence type="ECO:0000259" key="15">
    <source>
        <dbReference type="PROSITE" id="PS51784"/>
    </source>
</evidence>
<evidence type="ECO:0000256" key="9">
    <source>
        <dbReference type="ARBA" id="ARBA00022839"/>
    </source>
</evidence>
<dbReference type="PANTHER" id="PTHR11046:SF11">
    <property type="entry name" value="EXODEOXYRIBONUCLEASE I"/>
    <property type="match status" value="1"/>
</dbReference>
<comment type="cofactor">
    <cofactor evidence="2">
        <name>Mg(2+)</name>
        <dbReference type="ChEBI" id="CHEBI:18420"/>
    </cofactor>
</comment>
<evidence type="ECO:0000256" key="11">
    <source>
        <dbReference type="ARBA" id="ARBA00023125"/>
    </source>
</evidence>
<sequence>MSAETFYFYDLETWGADPKKDRISQFAGLRTNLDLEPVGEPQMAYCQLAPDYLPSPTATLITGIVPQKCQREGLPEVEFIRRLHEQLATAGSCVIGYNNIRFDDEMVRHTLFRNFIDPYSREWQHGNSRWDLIDVVRACFALRPDGIQWPLKEDGSPSFRLEDLTKANGISHQNAHDASSDVYATVALAALIKRAQPRLFNYLWQHRQKQQLTALIDVAGHTPLVHVSSKFPALQGCCSWIVPLAFHPTNKNAVICFNLQQDPTLLFSLSADEARRRLYAKTSELSFDEVRPALKLVHLNKCPVLAPAKTLSAERAEELGIDRAQCLQHLEQLRQQREIILRLVLDIYQAESAAEPSQCPDYSLYQGFISDQDRRLLPQIHQSSPQQLAVAPPVFQDDRLNHLLFRFRARNYPHSLNHTELALWQRFCKDRLQFGAEQPARTLDDFMLELEQCAEQKQDDPTAVALLKQLFSYINSM</sequence>
<keyword evidence="6" id="KW-0479">Metal-binding</keyword>
<accession>A0ABV6BC70</accession>
<dbReference type="PROSITE" id="PS51784">
    <property type="entry name" value="EXOI_SH3"/>
    <property type="match status" value="1"/>
</dbReference>
<dbReference type="InterPro" id="IPR013620">
    <property type="entry name" value="Exonuc_1_SH3"/>
</dbReference>
<evidence type="ECO:0000256" key="7">
    <source>
        <dbReference type="ARBA" id="ARBA00022763"/>
    </source>
</evidence>
<keyword evidence="18" id="KW-1185">Reference proteome</keyword>
<evidence type="ECO:0000313" key="17">
    <source>
        <dbReference type="EMBL" id="MFC0048450.1"/>
    </source>
</evidence>
<keyword evidence="7 14" id="KW-0227">DNA damage</keyword>
<dbReference type="Pfam" id="PF00929">
    <property type="entry name" value="RNase_T"/>
    <property type="match status" value="1"/>
</dbReference>
<gene>
    <name evidence="17" type="primary">sbcB</name>
    <name evidence="17" type="ORF">ACFFJP_09125</name>
</gene>
<evidence type="ECO:0000256" key="8">
    <source>
        <dbReference type="ARBA" id="ARBA00022801"/>
    </source>
</evidence>
<dbReference type="InterPro" id="IPR034747">
    <property type="entry name" value="EXOI_SH3"/>
</dbReference>
<evidence type="ECO:0000256" key="5">
    <source>
        <dbReference type="ARBA" id="ARBA00022722"/>
    </source>
</evidence>
<evidence type="ECO:0000313" key="18">
    <source>
        <dbReference type="Proteomes" id="UP001589813"/>
    </source>
</evidence>
<dbReference type="RefSeq" id="WP_377242656.1">
    <property type="nucleotide sequence ID" value="NZ_JBHLXP010000001.1"/>
</dbReference>
<dbReference type="Gene3D" id="1.10.287.1240">
    <property type="match status" value="1"/>
</dbReference>
<evidence type="ECO:0000256" key="10">
    <source>
        <dbReference type="ARBA" id="ARBA00022842"/>
    </source>
</evidence>
<dbReference type="InterPro" id="IPR022894">
    <property type="entry name" value="Oligoribonuclease"/>
</dbReference>
<dbReference type="Pfam" id="PF26016">
    <property type="entry name" value="ExoI_C"/>
    <property type="match status" value="1"/>
</dbReference>
<dbReference type="EC" id="3.1.11.1" evidence="3 14"/>
<dbReference type="InterPro" id="IPR012337">
    <property type="entry name" value="RNaseH-like_sf"/>
</dbReference>
<comment type="caution">
    <text evidence="17">The sequence shown here is derived from an EMBL/GenBank/DDBJ whole genome shotgun (WGS) entry which is preliminary data.</text>
</comment>
<dbReference type="InterPro" id="IPR058561">
    <property type="entry name" value="Exonuc_1_C"/>
</dbReference>
<dbReference type="Proteomes" id="UP001589813">
    <property type="component" value="Unassembled WGS sequence"/>
</dbReference>
<keyword evidence="8 14" id="KW-0378">Hydrolase</keyword>
<protein>
    <recommendedName>
        <fullName evidence="4 14">Exodeoxyribonuclease I</fullName>
        <ecNumber evidence="3 14">3.1.11.1</ecNumber>
    </recommendedName>
</protein>
<evidence type="ECO:0000256" key="2">
    <source>
        <dbReference type="ARBA" id="ARBA00001946"/>
    </source>
</evidence>
<dbReference type="InterPro" id="IPR038649">
    <property type="entry name" value="EXOI_SH3_sf"/>
</dbReference>
<dbReference type="PROSITE" id="PS51785">
    <property type="entry name" value="EXOI_C"/>
    <property type="match status" value="1"/>
</dbReference>
<dbReference type="Gene3D" id="1.20.1280.70">
    <property type="entry name" value="Exonuclease ExoI, domain 3"/>
    <property type="match status" value="1"/>
</dbReference>
<dbReference type="PIRSF" id="PIRSF000977">
    <property type="entry name" value="Exodeoxyribonuclease_I"/>
    <property type="match status" value="1"/>
</dbReference>
<dbReference type="PANTHER" id="PTHR11046">
    <property type="entry name" value="OLIGORIBONUCLEASE, MITOCHONDRIAL"/>
    <property type="match status" value="1"/>
</dbReference>
<evidence type="ECO:0000256" key="1">
    <source>
        <dbReference type="ARBA" id="ARBA00000563"/>
    </source>
</evidence>
<keyword evidence="9 14" id="KW-0269">Exonuclease</keyword>
<keyword evidence="5 14" id="KW-0540">Nuclease</keyword>
<evidence type="ECO:0000256" key="3">
    <source>
        <dbReference type="ARBA" id="ARBA00012108"/>
    </source>
</evidence>
<dbReference type="SUPFAM" id="SSF53098">
    <property type="entry name" value="Ribonuclease H-like"/>
    <property type="match status" value="1"/>
</dbReference>
<dbReference type="Gene3D" id="3.30.420.10">
    <property type="entry name" value="Ribonuclease H-like superfamily/Ribonuclease H"/>
    <property type="match status" value="1"/>
</dbReference>
<evidence type="ECO:0000256" key="4">
    <source>
        <dbReference type="ARBA" id="ARBA00019900"/>
    </source>
</evidence>
<dbReference type="CDD" id="cd06138">
    <property type="entry name" value="ExoI_N"/>
    <property type="match status" value="1"/>
</dbReference>
<evidence type="ECO:0000256" key="6">
    <source>
        <dbReference type="ARBA" id="ARBA00022723"/>
    </source>
</evidence>
<feature type="domain" description="ExoI SH3-like" evidence="15">
    <location>
        <begin position="197"/>
        <end position="352"/>
    </location>
</feature>
<evidence type="ECO:0000256" key="12">
    <source>
        <dbReference type="ARBA" id="ARBA00023204"/>
    </source>
</evidence>
<evidence type="ECO:0000256" key="13">
    <source>
        <dbReference type="ARBA" id="ARBA00046792"/>
    </source>
</evidence>
<dbReference type="EMBL" id="JBHLXP010000001">
    <property type="protein sequence ID" value="MFC0048450.1"/>
    <property type="molecule type" value="Genomic_DNA"/>
</dbReference>
<dbReference type="NCBIfam" id="NF008746">
    <property type="entry name" value="PRK11779.1"/>
    <property type="match status" value="1"/>
</dbReference>
<dbReference type="Gene3D" id="3.30.1520.20">
    <property type="entry name" value="Exonuclease ExoI, domain 2"/>
    <property type="match status" value="1"/>
</dbReference>
<comment type="subunit">
    <text evidence="13">Monomer. Interacts with ssb (via C-terminus); this interaction stimulates the exonuclease activity by recruiting the enzyme to its substrate.</text>
</comment>
<dbReference type="SMART" id="SM00479">
    <property type="entry name" value="EXOIII"/>
    <property type="match status" value="1"/>
</dbReference>
<evidence type="ECO:0000259" key="16">
    <source>
        <dbReference type="PROSITE" id="PS51785"/>
    </source>
</evidence>
<reference evidence="17 18" key="1">
    <citation type="submission" date="2024-09" db="EMBL/GenBank/DDBJ databases">
        <authorList>
            <person name="Sun Q."/>
            <person name="Mori K."/>
        </authorList>
    </citation>
    <scope>NUCLEOTIDE SEQUENCE [LARGE SCALE GENOMIC DNA]</scope>
    <source>
        <strain evidence="17 18">KCTC 23315</strain>
    </source>
</reference>
<comment type="catalytic activity">
    <reaction evidence="1 14">
        <text>Exonucleolytic cleavage in the 3'- to 5'-direction to yield nucleoside 5'-phosphates.</text>
        <dbReference type="EC" id="3.1.11.1"/>
    </reaction>
</comment>
<proteinExistence type="predicted"/>
<dbReference type="InterPro" id="IPR013520">
    <property type="entry name" value="Ribonucl_H"/>
</dbReference>
<dbReference type="Pfam" id="PF08411">
    <property type="entry name" value="ExoI_SH3"/>
    <property type="match status" value="1"/>
</dbReference>